<dbReference type="AlphaFoldDB" id="A0A174UZ28"/>
<organism evidence="2 5">
    <name type="scientific">Hungatella hathewayi</name>
    <dbReference type="NCBI Taxonomy" id="154046"/>
    <lineage>
        <taxon>Bacteria</taxon>
        <taxon>Bacillati</taxon>
        <taxon>Bacillota</taxon>
        <taxon>Clostridia</taxon>
        <taxon>Lachnospirales</taxon>
        <taxon>Lachnospiraceae</taxon>
        <taxon>Hungatella</taxon>
    </lineage>
</organism>
<gene>
    <name evidence="3" type="ORF">DXD79_08760</name>
    <name evidence="2" type="ORF">GNE07_06225</name>
</gene>
<evidence type="ECO:0000256" key="1">
    <source>
        <dbReference type="SAM" id="Phobius"/>
    </source>
</evidence>
<evidence type="ECO:0000313" key="5">
    <source>
        <dbReference type="Proteomes" id="UP000434223"/>
    </source>
</evidence>
<evidence type="ECO:0000313" key="2">
    <source>
        <dbReference type="EMBL" id="MUB62659.1"/>
    </source>
</evidence>
<dbReference type="GeneID" id="93150330"/>
<keyword evidence="1" id="KW-1133">Transmembrane helix</keyword>
<dbReference type="Proteomes" id="UP000434223">
    <property type="component" value="Unassembled WGS sequence"/>
</dbReference>
<proteinExistence type="predicted"/>
<dbReference type="OrthoDB" id="361945at2"/>
<name>A0A174UZ28_9FIRM</name>
<comment type="caution">
    <text evidence="2">The sequence shown here is derived from an EMBL/GenBank/DDBJ whole genome shotgun (WGS) entry which is preliminary data.</text>
</comment>
<dbReference type="RefSeq" id="WP_006775755.1">
    <property type="nucleotide sequence ID" value="NZ_CABJBJ010000011.1"/>
</dbReference>
<evidence type="ECO:0000313" key="3">
    <source>
        <dbReference type="EMBL" id="RGJ06080.1"/>
    </source>
</evidence>
<reference evidence="3 4" key="1">
    <citation type="submission" date="2018-08" db="EMBL/GenBank/DDBJ databases">
        <title>A genome reference for cultivated species of the human gut microbiota.</title>
        <authorList>
            <person name="Zou Y."/>
            <person name="Xue W."/>
            <person name="Luo G."/>
        </authorList>
    </citation>
    <scope>NUCLEOTIDE SEQUENCE [LARGE SCALE GENOMIC DNA]</scope>
    <source>
        <strain evidence="3 4">TM09-12</strain>
    </source>
</reference>
<keyword evidence="1" id="KW-0812">Transmembrane</keyword>
<evidence type="ECO:0000313" key="4">
    <source>
        <dbReference type="Proteomes" id="UP000263014"/>
    </source>
</evidence>
<dbReference type="EMBL" id="QSON01000003">
    <property type="protein sequence ID" value="RGJ06080.1"/>
    <property type="molecule type" value="Genomic_DNA"/>
</dbReference>
<accession>A0A174UZ28</accession>
<dbReference type="Proteomes" id="UP000263014">
    <property type="component" value="Unassembled WGS sequence"/>
</dbReference>
<keyword evidence="1" id="KW-0472">Membrane</keyword>
<reference evidence="2 5" key="2">
    <citation type="submission" date="2019-09" db="EMBL/GenBank/DDBJ databases">
        <title>Draft genome sequencing of Hungatella hathewayi 123Y-2.</title>
        <authorList>
            <person name="Lv Q."/>
            <person name="Li S."/>
        </authorList>
    </citation>
    <scope>NUCLEOTIDE SEQUENCE [LARGE SCALE GENOMIC DNA]</scope>
    <source>
        <strain evidence="2 5">123Y-2</strain>
    </source>
</reference>
<protein>
    <submittedName>
        <fullName evidence="2">Uncharacterized protein</fullName>
    </submittedName>
</protein>
<dbReference type="EMBL" id="WNME01000003">
    <property type="protein sequence ID" value="MUB62659.1"/>
    <property type="molecule type" value="Genomic_DNA"/>
</dbReference>
<sequence>MRKLSDLPEEMVLDDQVKQRILRNGRTIAQKRRKQARLRNGILVGAVVIASIVFPLSNDSHISNERGLLPLTVYAKDVSGKEVLDIGSGRVFSLTRTETPLGEGYTLQMVAKEGYHYELNIEDMGTGLETIFIRDNDVYWIPDYWKDSSGKLYDTDGSELMISNALSSPILNYCVYNQENRLCTELSIQLHEEETGSAELIRLVCYPEENGIELQNR</sequence>
<feature type="transmembrane region" description="Helical" evidence="1">
    <location>
        <begin position="38"/>
        <end position="56"/>
    </location>
</feature>